<sequence>MSVLLYIVLLLRYFKKCLRSRCLRTENAEAGARVWIPHTSKVWESAILLEDYKPGVKTLHLQTDESRESKELTCESDEQLPPLRNPDILIGEPNLTSLSFLHEPAVLYNLQVRFQRHSIYTYCGIVLVAFNPYNELPIYGNDTIWAYRGQAMGDLEPHIFAVAEEAYTKLERESHDQSIIVSGESGAGKTVSAKYAMRYFATVGGSSKETQVEKKVLASSPIMEAIGNAKTTRNDNSSRFGKFIEIQFNKNYHIIGASMRTYLLEKSRVVFQANEERNYHIFYQMCSASKRLPHLHLDHPASFNYLNQGSSPEIEGIDDLVCFDETISALTMLGFSSKQQDDTLRILAAILHLGNVSVKGSDGHASSDSDSSYISPSDKHLLIMTELLGLDLSAMRKWLCHRKIVSMREVIVKPMGSEEARNARDALAKHIYAQLFGWIVAHINGSLQSPSKAHCFIGVLDIYGFETFESNSFEQFCINYANEKLQQQFNQHVFKLEQEEYLKEEIEWTMIDFYDNQPCIDLIESKLGVLDLLDEECRMPKGSDSSWAEKLYAKCSKSKHFEKPRFGTSAFLIHHFADRVQYETAGFTEKNRDTVIEEQLDVLRNSENGLLKKLFSDEDPKLTVPNTKVKVSTQKQAQPAPSKNKKTVGSQFRDSLNMLMSTLNATTPHYVRCIKPNDSKESFEYNPIRAVQQLRACGVLETIRISAAGFPSQRTYADFFARYRCLCNFRQIRRNDLKETCRRILSAYIKDDQFKFGKTKVLFRAGQVAYLEKLRADKQRDACLLIQKTVRGFVARSRYKRIRRAVLELQRRARGYLARQKAQAIRRTRAATRLQAWIRGRMQRRKYVKLKRTAVGLQAHAKGLLARRRFRQMRDEAAVIKIQRYARGCLARRAYKRRLRDIVTIQSCVRKYLAKKEFKRLRAEARSVEHVKSLNKGLERKIIALQQKIDELAKENQHYKAVQLELGEMKAKLENYKALEIENKKLHGQILEKDKVLTEVQKLIEDEHTEKLEILQAKEQSASKVHEEHQRLLEENERLKSELAASQLQSTRNASEAAEEAEHRSRDSRAARERELLLLDQEQDRGAYQRLLAEYHDLEQRAEIMEQKLAVRGEHLTAASSSHHSRSLSNASSSGSGPERLPNPDDSNLDLGYGSVRSTASSSAPHSRLEAIDWNQQHQQQVQNLQQQHQQRPESPSTTNGLSHAPVDVGLVLKLQQKLKDVEKENGRLVRMVEDLERDGFDDSANLHESFRFSKQLQEMEVENAQLKKDLGSLRKSVVEADSTTVPKTIIDQFQALQEELDRRREECIQLHSVLADHTQRMKNTSSRYGRDVDIVNEDGELVIAFEAQKQINRQLEDELQAKEMSWKSQRNEWLAEIDRLQDEIQRQQKLISINLSKSPQTQTEAYMQYEITRLTSENLELHEKFDKVSEDCRNLKKQIKILQKRLKDAGLPEKAESSNGYGDVSTTTNGEGGSIMPAIRKKERDYEGMFEFRKEDINLIMRHLVVELNPRTAITMLPGLPSYILFMCIRHTDCINDEEKVRTLLTTYLNTVKRVIRHRDDFESSVLWLSNTVRLLHNMKQYSGDKPFQMDNTPRQNEQCLRNFDLGEYRVVLNNMALYIFNNIVNQLKERVQPLTVPAILEHEAITGLDGKPQQPQQRRGSSNVNGSNGTENGNGSDTDSARQKLYNLLDVLADVHKQLQFHGVDESVIEQLFKQLFYFMCASALNNLLLRSELCHWSKGMQIRYNLSHLEQWAKDEKLAEATDALQPIVQAAQLLQARKNDEDVDSVCEMCNRLSANQIVKILNLYTPADEFESRVPVTFIRKVQDKLRERGEHSEQLLLDVKFSYTIRFPFTPSNIRLEDIEIPEVLNLSMLKKL</sequence>
<dbReference type="EMBL" id="CM056741">
    <property type="protein sequence ID" value="KAJ8687116.1"/>
    <property type="molecule type" value="Genomic_DNA"/>
</dbReference>
<organism evidence="1 2">
    <name type="scientific">Eretmocerus hayati</name>
    <dbReference type="NCBI Taxonomy" id="131215"/>
    <lineage>
        <taxon>Eukaryota</taxon>
        <taxon>Metazoa</taxon>
        <taxon>Ecdysozoa</taxon>
        <taxon>Arthropoda</taxon>
        <taxon>Hexapoda</taxon>
        <taxon>Insecta</taxon>
        <taxon>Pterygota</taxon>
        <taxon>Neoptera</taxon>
        <taxon>Endopterygota</taxon>
        <taxon>Hymenoptera</taxon>
        <taxon>Apocrita</taxon>
        <taxon>Proctotrupomorpha</taxon>
        <taxon>Chalcidoidea</taxon>
        <taxon>Aphelinidae</taxon>
        <taxon>Aphelininae</taxon>
        <taxon>Eretmocerus</taxon>
    </lineage>
</organism>
<name>A0ACC2PWG6_9HYME</name>
<dbReference type="Proteomes" id="UP001239111">
    <property type="component" value="Chromosome 1"/>
</dbReference>
<comment type="caution">
    <text evidence="1">The sequence shown here is derived from an EMBL/GenBank/DDBJ whole genome shotgun (WGS) entry which is preliminary data.</text>
</comment>
<reference evidence="1" key="1">
    <citation type="submission" date="2023-04" db="EMBL/GenBank/DDBJ databases">
        <title>A chromosome-level genome assembly of the parasitoid wasp Eretmocerus hayati.</title>
        <authorList>
            <person name="Zhong Y."/>
            <person name="Liu S."/>
            <person name="Liu Y."/>
        </authorList>
    </citation>
    <scope>NUCLEOTIDE SEQUENCE</scope>
    <source>
        <strain evidence="1">ZJU_SS_LIU_2023</strain>
    </source>
</reference>
<keyword evidence="2" id="KW-1185">Reference proteome</keyword>
<accession>A0ACC2PWG6</accession>
<protein>
    <submittedName>
        <fullName evidence="1">Uncharacterized protein</fullName>
    </submittedName>
</protein>
<evidence type="ECO:0000313" key="1">
    <source>
        <dbReference type="EMBL" id="KAJ8687116.1"/>
    </source>
</evidence>
<proteinExistence type="predicted"/>
<gene>
    <name evidence="1" type="ORF">QAD02_022910</name>
</gene>
<evidence type="ECO:0000313" key="2">
    <source>
        <dbReference type="Proteomes" id="UP001239111"/>
    </source>
</evidence>